<comment type="caution">
    <text evidence="2">The sequence shown here is derived from an EMBL/GenBank/DDBJ whole genome shotgun (WGS) entry which is preliminary data.</text>
</comment>
<dbReference type="Proteomes" id="UP000050424">
    <property type="component" value="Unassembled WGS sequence"/>
</dbReference>
<dbReference type="AlphaFoldDB" id="A0A0P7AX99"/>
<feature type="compositionally biased region" description="Basic residues" evidence="1">
    <location>
        <begin position="138"/>
        <end position="151"/>
    </location>
</feature>
<keyword evidence="3" id="KW-1185">Reference proteome</keyword>
<dbReference type="EMBL" id="LKCW01000045">
    <property type="protein sequence ID" value="KPM42624.1"/>
    <property type="molecule type" value="Genomic_DNA"/>
</dbReference>
<sequence>MNEADVQRQYDAVLASALTSIASDKEMGASFGAFAQRYQSMPEVYDIEFDREAAFADAYAFVAQQEKEAKAAQELAAVQELAAAQQLAAAQELAAAQQLAASTTAALETRERVETFRAVVKANSREVIMRNRLHRRARAVAEKKRTRRRKEAAREVSNAVDS</sequence>
<accession>A0A0P7AX99</accession>
<proteinExistence type="predicted"/>
<organism evidence="2 3">
    <name type="scientific">Neonectria ditissima</name>
    <dbReference type="NCBI Taxonomy" id="78410"/>
    <lineage>
        <taxon>Eukaryota</taxon>
        <taxon>Fungi</taxon>
        <taxon>Dikarya</taxon>
        <taxon>Ascomycota</taxon>
        <taxon>Pezizomycotina</taxon>
        <taxon>Sordariomycetes</taxon>
        <taxon>Hypocreomycetidae</taxon>
        <taxon>Hypocreales</taxon>
        <taxon>Nectriaceae</taxon>
        <taxon>Neonectria</taxon>
    </lineage>
</organism>
<gene>
    <name evidence="2" type="ORF">AK830_g3940</name>
</gene>
<name>A0A0P7AX99_9HYPO</name>
<evidence type="ECO:0000256" key="1">
    <source>
        <dbReference type="SAM" id="MobiDB-lite"/>
    </source>
</evidence>
<feature type="region of interest" description="Disordered" evidence="1">
    <location>
        <begin position="138"/>
        <end position="162"/>
    </location>
</feature>
<reference evidence="2 3" key="1">
    <citation type="submission" date="2015-09" db="EMBL/GenBank/DDBJ databases">
        <title>Draft genome of a European isolate of the apple canker pathogen Neonectria ditissima.</title>
        <authorList>
            <person name="Gomez-Cortecero A."/>
            <person name="Harrison R.J."/>
            <person name="Armitage A.D."/>
        </authorList>
    </citation>
    <scope>NUCLEOTIDE SEQUENCE [LARGE SCALE GENOMIC DNA]</scope>
    <source>
        <strain evidence="2 3">R09/05</strain>
    </source>
</reference>
<evidence type="ECO:0000313" key="2">
    <source>
        <dbReference type="EMBL" id="KPM42624.1"/>
    </source>
</evidence>
<evidence type="ECO:0000313" key="3">
    <source>
        <dbReference type="Proteomes" id="UP000050424"/>
    </source>
</evidence>
<protein>
    <submittedName>
        <fullName evidence="2">Uncharacterized protein</fullName>
    </submittedName>
</protein>